<dbReference type="PANTHER" id="PTHR11571">
    <property type="entry name" value="GLUTATHIONE S-TRANSFERASE"/>
    <property type="match status" value="1"/>
</dbReference>
<dbReference type="CDD" id="cd03039">
    <property type="entry name" value="GST_N_Sigma_like"/>
    <property type="match status" value="1"/>
</dbReference>
<evidence type="ECO:0000259" key="5">
    <source>
        <dbReference type="PROSITE" id="PS50404"/>
    </source>
</evidence>
<proteinExistence type="inferred from homology"/>
<comment type="similarity">
    <text evidence="3">Belongs to the GST superfamily. Sigma family.</text>
</comment>
<dbReference type="GO" id="GO:0006749">
    <property type="term" value="P:glutathione metabolic process"/>
    <property type="evidence" value="ECO:0007669"/>
    <property type="project" value="TreeGrafter"/>
</dbReference>
<dbReference type="InterPro" id="IPR050213">
    <property type="entry name" value="GST_superfamily"/>
</dbReference>
<dbReference type="Proteomes" id="UP000887565">
    <property type="component" value="Unplaced"/>
</dbReference>
<accession>A0A915IS86</accession>
<dbReference type="PANTHER" id="PTHR11571:SF224">
    <property type="entry name" value="HEMATOPOIETIC PROSTAGLANDIN D SYNTHASE"/>
    <property type="match status" value="1"/>
</dbReference>
<dbReference type="Gene3D" id="1.20.1050.130">
    <property type="match status" value="1"/>
</dbReference>
<name>A0A915IS86_ROMCU</name>
<dbReference type="AlphaFoldDB" id="A0A915IS86"/>
<evidence type="ECO:0000313" key="6">
    <source>
        <dbReference type="Proteomes" id="UP000887565"/>
    </source>
</evidence>
<comment type="catalytic activity">
    <reaction evidence="4">
        <text>RX + glutathione = an S-substituted glutathione + a halide anion + H(+)</text>
        <dbReference type="Rhea" id="RHEA:16437"/>
        <dbReference type="ChEBI" id="CHEBI:15378"/>
        <dbReference type="ChEBI" id="CHEBI:16042"/>
        <dbReference type="ChEBI" id="CHEBI:17792"/>
        <dbReference type="ChEBI" id="CHEBI:57925"/>
        <dbReference type="ChEBI" id="CHEBI:90779"/>
        <dbReference type="EC" id="2.5.1.18"/>
    </reaction>
</comment>
<dbReference type="WBParaSite" id="nRc.2.0.1.t17063-RA">
    <property type="protein sequence ID" value="nRc.2.0.1.t17063-RA"/>
    <property type="gene ID" value="nRc.2.0.1.g17063"/>
</dbReference>
<evidence type="ECO:0000256" key="3">
    <source>
        <dbReference type="ARBA" id="ARBA00038317"/>
    </source>
</evidence>
<dbReference type="InterPro" id="IPR004045">
    <property type="entry name" value="Glutathione_S-Trfase_N"/>
</dbReference>
<protein>
    <recommendedName>
        <fullName evidence="1">glutathione transferase</fullName>
        <ecNumber evidence="1">2.5.1.18</ecNumber>
    </recommendedName>
</protein>
<evidence type="ECO:0000256" key="1">
    <source>
        <dbReference type="ARBA" id="ARBA00012452"/>
    </source>
</evidence>
<evidence type="ECO:0000256" key="2">
    <source>
        <dbReference type="ARBA" id="ARBA00022679"/>
    </source>
</evidence>
<keyword evidence="2" id="KW-0808">Transferase</keyword>
<keyword evidence="6" id="KW-1185">Reference proteome</keyword>
<dbReference type="PROSITE" id="PS50404">
    <property type="entry name" value="GST_NTER"/>
    <property type="match status" value="1"/>
</dbReference>
<organism evidence="6 7">
    <name type="scientific">Romanomermis culicivorax</name>
    <name type="common">Nematode worm</name>
    <dbReference type="NCBI Taxonomy" id="13658"/>
    <lineage>
        <taxon>Eukaryota</taxon>
        <taxon>Metazoa</taxon>
        <taxon>Ecdysozoa</taxon>
        <taxon>Nematoda</taxon>
        <taxon>Enoplea</taxon>
        <taxon>Dorylaimia</taxon>
        <taxon>Mermithida</taxon>
        <taxon>Mermithoidea</taxon>
        <taxon>Mermithidae</taxon>
        <taxon>Romanomermis</taxon>
    </lineage>
</organism>
<evidence type="ECO:0000313" key="7">
    <source>
        <dbReference type="WBParaSite" id="nRc.2.0.1.t17063-RA"/>
    </source>
</evidence>
<dbReference type="EC" id="2.5.1.18" evidence="1"/>
<dbReference type="GO" id="GO:0004364">
    <property type="term" value="F:glutathione transferase activity"/>
    <property type="evidence" value="ECO:0007669"/>
    <property type="project" value="UniProtKB-EC"/>
</dbReference>
<dbReference type="InterPro" id="IPR036249">
    <property type="entry name" value="Thioredoxin-like_sf"/>
</dbReference>
<reference evidence="7" key="1">
    <citation type="submission" date="2022-11" db="UniProtKB">
        <authorList>
            <consortium name="WormBaseParasite"/>
        </authorList>
    </citation>
    <scope>IDENTIFICATION</scope>
</reference>
<evidence type="ECO:0000256" key="4">
    <source>
        <dbReference type="ARBA" id="ARBA00047960"/>
    </source>
</evidence>
<feature type="domain" description="GST N-terminal" evidence="5">
    <location>
        <begin position="2"/>
        <end position="78"/>
    </location>
</feature>
<sequence>MVHYKFTYFYFRGLGETIRYIFHYAGVDFDDDRIQMEDWMKHKSMLIEDESEIPCKMPEIINKFLIFLLELKEHLANI</sequence>
<dbReference type="SUPFAM" id="SSF52833">
    <property type="entry name" value="Thioredoxin-like"/>
    <property type="match status" value="1"/>
</dbReference>